<dbReference type="PANTHER" id="PTHR42037">
    <property type="match status" value="1"/>
</dbReference>
<dbReference type="Pfam" id="PF14441">
    <property type="entry name" value="OTT_1508_deam"/>
    <property type="match status" value="1"/>
</dbReference>
<keyword evidence="2" id="KW-0732">Signal</keyword>
<accession>A0A1G4BKY4</accession>
<gene>
    <name evidence="3" type="ORF">CORC01_02680</name>
</gene>
<dbReference type="GeneID" id="34555840"/>
<reference evidence="3 4" key="1">
    <citation type="submission" date="2016-09" db="EMBL/GenBank/DDBJ databases">
        <authorList>
            <person name="Capua I."/>
            <person name="De Benedictis P."/>
            <person name="Joannis T."/>
            <person name="Lombin L.H."/>
            <person name="Cattoli G."/>
        </authorList>
    </citation>
    <scope>NUCLEOTIDE SEQUENCE [LARGE SCALE GENOMIC DNA]</scope>
    <source>
        <strain evidence="3 4">IMI 309357</strain>
    </source>
</reference>
<feature type="region of interest" description="Disordered" evidence="1">
    <location>
        <begin position="417"/>
        <end position="442"/>
    </location>
</feature>
<evidence type="ECO:0000313" key="4">
    <source>
        <dbReference type="Proteomes" id="UP000176998"/>
    </source>
</evidence>
<comment type="caution">
    <text evidence="3">The sequence shown here is derived from an EMBL/GenBank/DDBJ whole genome shotgun (WGS) entry which is preliminary data.</text>
</comment>
<keyword evidence="4" id="KW-1185">Reference proteome</keyword>
<feature type="signal peptide" evidence="2">
    <location>
        <begin position="1"/>
        <end position="32"/>
    </location>
</feature>
<dbReference type="AlphaFoldDB" id="A0A1G4BKY4"/>
<organism evidence="3 4">
    <name type="scientific">Colletotrichum orchidophilum</name>
    <dbReference type="NCBI Taxonomy" id="1209926"/>
    <lineage>
        <taxon>Eukaryota</taxon>
        <taxon>Fungi</taxon>
        <taxon>Dikarya</taxon>
        <taxon>Ascomycota</taxon>
        <taxon>Pezizomycotina</taxon>
        <taxon>Sordariomycetes</taxon>
        <taxon>Hypocreomycetidae</taxon>
        <taxon>Glomerellales</taxon>
        <taxon>Glomerellaceae</taxon>
        <taxon>Colletotrichum</taxon>
    </lineage>
</organism>
<dbReference type="STRING" id="1209926.A0A1G4BKY4"/>
<evidence type="ECO:0000256" key="1">
    <source>
        <dbReference type="SAM" id="MobiDB-lite"/>
    </source>
</evidence>
<feature type="compositionally biased region" description="Acidic residues" evidence="1">
    <location>
        <begin position="420"/>
        <end position="432"/>
    </location>
</feature>
<evidence type="ECO:0000313" key="3">
    <source>
        <dbReference type="EMBL" id="OHF02101.1"/>
    </source>
</evidence>
<feature type="region of interest" description="Disordered" evidence="1">
    <location>
        <begin position="454"/>
        <end position="494"/>
    </location>
</feature>
<sequence>MALTPRMNPYLRLLFRLYEALVLLSIIRPVGGPHVVSQLGNYTLQDIRRRFFKNLAFLCDYKKGGSSTTAIGVEDSIDCYIFWVASNEGAGDRVVHFLKETLEKLQKFVERVDDRAAAEDGLVAWCTAFASERIKQEARILRNSATKCQNSPKGSDEEAGALCRAAYRSRNDDEMRRIEQLGQESEDVLHPAPVTAAYRAVRHMVGRLAARIRSVNQLLDDASRMETFLETYQVRAVERPISAEVPAADAHTTLPRILNRIIPDTDAQYESHLGFLQRVDSQVQIESKLQAKFQVGGLQTCVHAEIQMLHHFWDSGCRYVSNDRYIACSKPACIGCESYVRHHPARATLLDNHQNVYANWGVVSLLGGTGNDGWKNQRKIINNVIGDLKAMVVEQLEELQTTTIKHPDSLTGITASLVDIGDDSGSDTEEADGSQAGPSSEVFGLDSAIGLLNLQHDTIGGHPQESEDDRQLENDDKVNGDDEAENDEGGGVQI</sequence>
<proteinExistence type="predicted"/>
<name>A0A1G4BKY4_9PEZI</name>
<dbReference type="RefSeq" id="XP_022479243.1">
    <property type="nucleotide sequence ID" value="XM_022614330.1"/>
</dbReference>
<dbReference type="OrthoDB" id="3251507at2759"/>
<feature type="compositionally biased region" description="Basic and acidic residues" evidence="1">
    <location>
        <begin position="469"/>
        <end position="480"/>
    </location>
</feature>
<feature type="chain" id="PRO_5009603020" evidence="2">
    <location>
        <begin position="33"/>
        <end position="494"/>
    </location>
</feature>
<dbReference type="PANTHER" id="PTHR42037:SF1">
    <property type="match status" value="1"/>
</dbReference>
<protein>
    <submittedName>
        <fullName evidence="3">Uncharacterized protein</fullName>
    </submittedName>
</protein>
<dbReference type="Proteomes" id="UP000176998">
    <property type="component" value="Unassembled WGS sequence"/>
</dbReference>
<dbReference type="InterPro" id="IPR027796">
    <property type="entry name" value="OTT_1508_deam-like"/>
</dbReference>
<dbReference type="EMBL" id="MJBS01000015">
    <property type="protein sequence ID" value="OHF02101.1"/>
    <property type="molecule type" value="Genomic_DNA"/>
</dbReference>
<evidence type="ECO:0000256" key="2">
    <source>
        <dbReference type="SAM" id="SignalP"/>
    </source>
</evidence>